<feature type="transmembrane region" description="Helical" evidence="2">
    <location>
        <begin position="127"/>
        <end position="148"/>
    </location>
</feature>
<accession>A0ABQ8UDI9</accession>
<keyword evidence="4" id="KW-1185">Reference proteome</keyword>
<feature type="transmembrane region" description="Helical" evidence="2">
    <location>
        <begin position="90"/>
        <end position="115"/>
    </location>
</feature>
<feature type="transmembrane region" description="Helical" evidence="2">
    <location>
        <begin position="189"/>
        <end position="215"/>
    </location>
</feature>
<name>A0ABQ8UDI9_9EUKA</name>
<protein>
    <submittedName>
        <fullName evidence="3">Uncharacterized protein</fullName>
    </submittedName>
</protein>
<organism evidence="3 4">
    <name type="scientific">Paratrimastix pyriformis</name>
    <dbReference type="NCBI Taxonomy" id="342808"/>
    <lineage>
        <taxon>Eukaryota</taxon>
        <taxon>Metamonada</taxon>
        <taxon>Preaxostyla</taxon>
        <taxon>Paratrimastigidae</taxon>
        <taxon>Paratrimastix</taxon>
    </lineage>
</organism>
<dbReference type="EMBL" id="JAPMOS010000049">
    <property type="protein sequence ID" value="KAJ4457316.1"/>
    <property type="molecule type" value="Genomic_DNA"/>
</dbReference>
<sequence>MEGKISSLVPRPFHLALVWLALYETLWITLELLAISSISAALKNYLKMLLYGNLWAIFCGVFMVLIWYTMSSIQWVDFNLLQQPEPPVTFFSSLALTIQHSWNVFLVTFSPMVMVCTLYDVSKIKGLIAAFFVASLTLPYCIHITMYALGFNWWYYRLTVIGYTFAMVMCVGISVILRRALKLPKTFIAAFLMEFISIAMVFLLISFIVVNFFGMLRTDWARLIFRIVAYPVIIEIALLCARLSAYLYPNVTYPSNLHNINYIVQLSTQICGRFLLVAFADQELAILGTIVTVVVESFTRLTQRFRDRFIVWLFTCGKKNNFWSKAYAEELKRDSQVARFTAENGSVLATPFLQLFFYKQRAFFMLNFAPGDPAPDTWDLLSSALLRWVIERHLMVYTVPKEGGGGEGQGGKSPLVVAAQELQLPASPSPILAARQRASATRIRRQLSTKLDAPALLGPSPSPDSPADTVLEAPVAPGTPIPAKAALEAAASPAESPPDVRQAVTETDLPASAKSAATVLRTDPTTPPGGLDSAPRQNPSEPVLTLLTSFTARDHQADPAELPLQEVESPAAATTPTILLSASTLRASDSWEAPAASPGAGPAGFSSVTSEAAAAPAPALAPALAPPPECSPGPGSSPAPPSISESDPPSPAPGKGGRPRSQCDRLCRRFWIYLLPKLWLTLVAACYFPMLYTFWPELSICTDTTNLCSCSFRLRSLYCAASNFTVDALQPVPFGPLPGR</sequence>
<comment type="caution">
    <text evidence="3">The sequence shown here is derived from an EMBL/GenBank/DDBJ whole genome shotgun (WGS) entry which is preliminary data.</text>
</comment>
<reference evidence="3" key="1">
    <citation type="journal article" date="2022" name="bioRxiv">
        <title>Genomics of Preaxostyla Flagellates Illuminates Evolutionary Transitions and the Path Towards Mitochondrial Loss.</title>
        <authorList>
            <person name="Novak L.V.F."/>
            <person name="Treitli S.C."/>
            <person name="Pyrih J."/>
            <person name="Halakuc P."/>
            <person name="Pipaliya S.V."/>
            <person name="Vacek V."/>
            <person name="Brzon O."/>
            <person name="Soukal P."/>
            <person name="Eme L."/>
            <person name="Dacks J.B."/>
            <person name="Karnkowska A."/>
            <person name="Elias M."/>
            <person name="Hampl V."/>
        </authorList>
    </citation>
    <scope>NUCLEOTIDE SEQUENCE</scope>
    <source>
        <strain evidence="3">RCP-MX</strain>
    </source>
</reference>
<feature type="transmembrane region" description="Helical" evidence="2">
    <location>
        <begin position="670"/>
        <end position="695"/>
    </location>
</feature>
<feature type="transmembrane region" description="Helical" evidence="2">
    <location>
        <begin position="227"/>
        <end position="248"/>
    </location>
</feature>
<proteinExistence type="predicted"/>
<evidence type="ECO:0000313" key="4">
    <source>
        <dbReference type="Proteomes" id="UP001141327"/>
    </source>
</evidence>
<evidence type="ECO:0000256" key="2">
    <source>
        <dbReference type="SAM" id="Phobius"/>
    </source>
</evidence>
<keyword evidence="2" id="KW-0812">Transmembrane</keyword>
<feature type="compositionally biased region" description="Pro residues" evidence="1">
    <location>
        <begin position="624"/>
        <end position="641"/>
    </location>
</feature>
<gene>
    <name evidence="3" type="ORF">PAPYR_7237</name>
</gene>
<evidence type="ECO:0000313" key="3">
    <source>
        <dbReference type="EMBL" id="KAJ4457316.1"/>
    </source>
</evidence>
<feature type="transmembrane region" description="Helical" evidence="2">
    <location>
        <begin position="154"/>
        <end position="177"/>
    </location>
</feature>
<feature type="transmembrane region" description="Helical" evidence="2">
    <location>
        <begin position="20"/>
        <end position="42"/>
    </location>
</feature>
<evidence type="ECO:0000256" key="1">
    <source>
        <dbReference type="SAM" id="MobiDB-lite"/>
    </source>
</evidence>
<feature type="region of interest" description="Disordered" evidence="1">
    <location>
        <begin position="450"/>
        <end position="541"/>
    </location>
</feature>
<keyword evidence="2" id="KW-1133">Transmembrane helix</keyword>
<feature type="region of interest" description="Disordered" evidence="1">
    <location>
        <begin position="619"/>
        <end position="661"/>
    </location>
</feature>
<keyword evidence="2" id="KW-0472">Membrane</keyword>
<dbReference type="Proteomes" id="UP001141327">
    <property type="component" value="Unassembled WGS sequence"/>
</dbReference>
<feature type="compositionally biased region" description="Low complexity" evidence="1">
    <location>
        <begin position="481"/>
        <end position="494"/>
    </location>
</feature>
<feature type="transmembrane region" description="Helical" evidence="2">
    <location>
        <begin position="49"/>
        <end position="70"/>
    </location>
</feature>